<gene>
    <name evidence="3" type="ORF">CXB51_020004</name>
</gene>
<dbReference type="InterPro" id="IPR040256">
    <property type="entry name" value="At4g02000-like"/>
</dbReference>
<dbReference type="InterPro" id="IPR025836">
    <property type="entry name" value="Zn_knuckle_CX2CX4HX4C"/>
</dbReference>
<organism evidence="3 4">
    <name type="scientific">Gossypium anomalum</name>
    <dbReference type="NCBI Taxonomy" id="47600"/>
    <lineage>
        <taxon>Eukaryota</taxon>
        <taxon>Viridiplantae</taxon>
        <taxon>Streptophyta</taxon>
        <taxon>Embryophyta</taxon>
        <taxon>Tracheophyta</taxon>
        <taxon>Spermatophyta</taxon>
        <taxon>Magnoliopsida</taxon>
        <taxon>eudicotyledons</taxon>
        <taxon>Gunneridae</taxon>
        <taxon>Pentapetalae</taxon>
        <taxon>rosids</taxon>
        <taxon>malvids</taxon>
        <taxon>Malvales</taxon>
        <taxon>Malvaceae</taxon>
        <taxon>Malvoideae</taxon>
        <taxon>Gossypium</taxon>
    </lineage>
</organism>
<dbReference type="GO" id="GO:0008270">
    <property type="term" value="F:zinc ion binding"/>
    <property type="evidence" value="ECO:0007669"/>
    <property type="project" value="UniProtKB-KW"/>
</dbReference>
<dbReference type="SUPFAM" id="SSF57756">
    <property type="entry name" value="Retrovirus zinc finger-like domains"/>
    <property type="match status" value="1"/>
</dbReference>
<dbReference type="InterPro" id="IPR036875">
    <property type="entry name" value="Znf_CCHC_sf"/>
</dbReference>
<dbReference type="PROSITE" id="PS50158">
    <property type="entry name" value="ZF_CCHC"/>
    <property type="match status" value="1"/>
</dbReference>
<accession>A0A8J6CWY2</accession>
<keyword evidence="1" id="KW-0863">Zinc-finger</keyword>
<protein>
    <recommendedName>
        <fullName evidence="2">CCHC-type domain-containing protein</fullName>
    </recommendedName>
</protein>
<keyword evidence="1" id="KW-0479">Metal-binding</keyword>
<feature type="domain" description="CCHC-type" evidence="2">
    <location>
        <begin position="67"/>
        <end position="81"/>
    </location>
</feature>
<dbReference type="PANTHER" id="PTHR31286:SF153">
    <property type="entry name" value="DUF4283 DOMAIN PROTEIN"/>
    <property type="match status" value="1"/>
</dbReference>
<dbReference type="EMBL" id="JAHUZN010000008">
    <property type="protein sequence ID" value="KAG8486531.1"/>
    <property type="molecule type" value="Genomic_DNA"/>
</dbReference>
<evidence type="ECO:0000256" key="1">
    <source>
        <dbReference type="PROSITE-ProRule" id="PRU00047"/>
    </source>
</evidence>
<dbReference type="GO" id="GO:0003676">
    <property type="term" value="F:nucleic acid binding"/>
    <property type="evidence" value="ECO:0007669"/>
    <property type="project" value="InterPro"/>
</dbReference>
<name>A0A8J6CWY2_9ROSI</name>
<comment type="caution">
    <text evidence="3">The sequence shown here is derived from an EMBL/GenBank/DDBJ whole genome shotgun (WGS) entry which is preliminary data.</text>
</comment>
<evidence type="ECO:0000313" key="4">
    <source>
        <dbReference type="Proteomes" id="UP000701853"/>
    </source>
</evidence>
<keyword evidence="4" id="KW-1185">Reference proteome</keyword>
<proteinExistence type="predicted"/>
<evidence type="ECO:0000259" key="2">
    <source>
        <dbReference type="PROSITE" id="PS50158"/>
    </source>
</evidence>
<dbReference type="InterPro" id="IPR001878">
    <property type="entry name" value="Znf_CCHC"/>
</dbReference>
<dbReference type="PANTHER" id="PTHR31286">
    <property type="entry name" value="GLYCINE-RICH CELL WALL STRUCTURAL PROTEIN 1.8-LIKE"/>
    <property type="match status" value="1"/>
</dbReference>
<sequence length="247" mass="28237">MARQFGNFLRKFLDYDTSIPFLGSKTYMRIRVRLDVTTPLKRKKKIQVGGDLIVCARFKYEKLSLFCFICGKLGHSESYCPFRLRIEQSKIVFRWDLSLHVIPRRRSTVMSGWLYEADGSQCQDDNLRSSNQSNIINWEIDSGRNIRRNFRDKMSNPNLIPLGSNQYYSIKRNNSGSNMGNSTSVVDGLENGPIEMVLEEENDPLTAAEGKKRQRIVIDPNTHLGLNVECGSLDLTARSGEQSSRSQ</sequence>
<dbReference type="Proteomes" id="UP000701853">
    <property type="component" value="Chromosome 8"/>
</dbReference>
<dbReference type="AlphaFoldDB" id="A0A8J6CWY2"/>
<evidence type="ECO:0000313" key="3">
    <source>
        <dbReference type="EMBL" id="KAG8486531.1"/>
    </source>
</evidence>
<dbReference type="OrthoDB" id="994204at2759"/>
<reference evidence="3 4" key="1">
    <citation type="journal article" date="2021" name="bioRxiv">
        <title>The Gossypium anomalum genome as a resource for cotton improvement and evolutionary analysis of hybrid incompatibility.</title>
        <authorList>
            <person name="Grover C.E."/>
            <person name="Yuan D."/>
            <person name="Arick M.A."/>
            <person name="Miller E.R."/>
            <person name="Hu G."/>
            <person name="Peterson D.G."/>
            <person name="Wendel J.F."/>
            <person name="Udall J.A."/>
        </authorList>
    </citation>
    <scope>NUCLEOTIDE SEQUENCE [LARGE SCALE GENOMIC DNA]</scope>
    <source>
        <strain evidence="3">JFW-Udall</strain>
        <tissue evidence="3">Leaf</tissue>
    </source>
</reference>
<dbReference type="Pfam" id="PF14392">
    <property type="entry name" value="zf-CCHC_4"/>
    <property type="match status" value="1"/>
</dbReference>
<keyword evidence="1" id="KW-0862">Zinc</keyword>